<organism evidence="2 3">
    <name type="scientific">Drechslerella dactyloides</name>
    <name type="common">Nematode-trapping fungus</name>
    <name type="synonym">Arthrobotrys dactyloides</name>
    <dbReference type="NCBI Taxonomy" id="74499"/>
    <lineage>
        <taxon>Eukaryota</taxon>
        <taxon>Fungi</taxon>
        <taxon>Dikarya</taxon>
        <taxon>Ascomycota</taxon>
        <taxon>Pezizomycotina</taxon>
        <taxon>Orbiliomycetes</taxon>
        <taxon>Orbiliales</taxon>
        <taxon>Orbiliaceae</taxon>
        <taxon>Drechslerella</taxon>
    </lineage>
</organism>
<sequence>MRQSHEEVQVPSGPMQLRGDVGRKTHAGPRMQWCSSYQDTEQQRLERQILLFVAKWVFPSVAP</sequence>
<comment type="caution">
    <text evidence="2">The sequence shown here is derived from an EMBL/GenBank/DDBJ whole genome shotgun (WGS) entry which is preliminary data.</text>
</comment>
<reference evidence="2" key="1">
    <citation type="submission" date="2023-01" db="EMBL/GenBank/DDBJ databases">
        <title>The chitinases involved in constricting ring structure development in the nematode-trapping fungus Drechslerella dactyloides.</title>
        <authorList>
            <person name="Wang R."/>
            <person name="Zhang L."/>
            <person name="Tang P."/>
            <person name="Li S."/>
            <person name="Liang L."/>
        </authorList>
    </citation>
    <scope>NUCLEOTIDE SEQUENCE</scope>
    <source>
        <strain evidence="2">YMF1.00031</strain>
    </source>
</reference>
<name>A0AAD6NIJ3_DREDA</name>
<proteinExistence type="predicted"/>
<evidence type="ECO:0000313" key="2">
    <source>
        <dbReference type="EMBL" id="KAJ6259462.1"/>
    </source>
</evidence>
<accession>A0AAD6NIJ3</accession>
<dbReference type="EMBL" id="JAQGDS010000006">
    <property type="protein sequence ID" value="KAJ6259462.1"/>
    <property type="molecule type" value="Genomic_DNA"/>
</dbReference>
<feature type="region of interest" description="Disordered" evidence="1">
    <location>
        <begin position="1"/>
        <end position="25"/>
    </location>
</feature>
<keyword evidence="3" id="KW-1185">Reference proteome</keyword>
<dbReference type="Proteomes" id="UP001221413">
    <property type="component" value="Unassembled WGS sequence"/>
</dbReference>
<dbReference type="AlphaFoldDB" id="A0AAD6NIJ3"/>
<gene>
    <name evidence="2" type="ORF">Dda_5099</name>
</gene>
<protein>
    <submittedName>
        <fullName evidence="2">Uncharacterized protein</fullName>
    </submittedName>
</protein>
<evidence type="ECO:0000256" key="1">
    <source>
        <dbReference type="SAM" id="MobiDB-lite"/>
    </source>
</evidence>
<evidence type="ECO:0000313" key="3">
    <source>
        <dbReference type="Proteomes" id="UP001221413"/>
    </source>
</evidence>